<dbReference type="SUPFAM" id="SSF88723">
    <property type="entry name" value="PIN domain-like"/>
    <property type="match status" value="1"/>
</dbReference>
<organism evidence="20 21">
    <name type="scientific">Peptoniphilus indolicus</name>
    <dbReference type="NCBI Taxonomy" id="33030"/>
    <lineage>
        <taxon>Bacteria</taxon>
        <taxon>Bacillati</taxon>
        <taxon>Bacillota</taxon>
        <taxon>Tissierellia</taxon>
        <taxon>Tissierellales</taxon>
        <taxon>Peptoniphilaceae</taxon>
        <taxon>Peptoniphilus</taxon>
    </lineage>
</organism>
<keyword evidence="5 16" id="KW-0548">Nucleotidyltransferase</keyword>
<evidence type="ECO:0000256" key="14">
    <source>
        <dbReference type="ARBA" id="ARBA00049244"/>
    </source>
</evidence>
<dbReference type="Gene3D" id="1.10.150.20">
    <property type="entry name" value="5' to 3' exonuclease, C-terminal subdomain"/>
    <property type="match status" value="2"/>
</dbReference>
<keyword evidence="12 16" id="KW-0238">DNA-binding</keyword>
<dbReference type="InterPro" id="IPR054690">
    <property type="entry name" value="DNA_polI_exonuclease"/>
</dbReference>
<evidence type="ECO:0000256" key="5">
    <source>
        <dbReference type="ARBA" id="ARBA00022695"/>
    </source>
</evidence>
<evidence type="ECO:0000256" key="6">
    <source>
        <dbReference type="ARBA" id="ARBA00022705"/>
    </source>
</evidence>
<dbReference type="InterPro" id="IPR043502">
    <property type="entry name" value="DNA/RNA_pol_sf"/>
</dbReference>
<dbReference type="InterPro" id="IPR012337">
    <property type="entry name" value="RNaseH-like_sf"/>
</dbReference>
<dbReference type="Pfam" id="PF01367">
    <property type="entry name" value="5_3_exonuc"/>
    <property type="match status" value="1"/>
</dbReference>
<dbReference type="GO" id="GO:0003677">
    <property type="term" value="F:DNA binding"/>
    <property type="evidence" value="ECO:0007669"/>
    <property type="project" value="UniProtKB-UniRule"/>
</dbReference>
<evidence type="ECO:0000256" key="15">
    <source>
        <dbReference type="NCBIfam" id="TIGR00593"/>
    </source>
</evidence>
<dbReference type="InterPro" id="IPR020046">
    <property type="entry name" value="5-3_exonucl_a-hlix_arch_N"/>
</dbReference>
<dbReference type="InterPro" id="IPR036279">
    <property type="entry name" value="5-3_exonuclease_C_sf"/>
</dbReference>
<evidence type="ECO:0000256" key="11">
    <source>
        <dbReference type="ARBA" id="ARBA00022932"/>
    </source>
</evidence>
<dbReference type="InterPro" id="IPR018320">
    <property type="entry name" value="DNA_polymerase_1"/>
</dbReference>
<protein>
    <recommendedName>
        <fullName evidence="3 15">DNA polymerase I</fullName>
        <ecNumber evidence="2 15">2.7.7.7</ecNumber>
    </recommendedName>
</protein>
<evidence type="ECO:0000256" key="13">
    <source>
        <dbReference type="ARBA" id="ARBA00023204"/>
    </source>
</evidence>
<dbReference type="Gene3D" id="3.40.50.1010">
    <property type="entry name" value="5'-nuclease"/>
    <property type="match status" value="1"/>
</dbReference>
<sequence>MEKILIIDGSSLFFRAFYALPLLKTKKGIYTNALYGFIQMVENAIDRIKPTHAVVCFDMKGKTFRSDIYKDYKGTRQKTPNELEQQFPIVRDVLKLMNIIVLESPVYEADDIAGTISKLASEVGMESVLLTGDKDYYQLVGKDTSVLLTRKGITEMDLVTVESLQEDYGLTPDQFIDLKGLMGDSSDNIPGVPGIGEKTGLKLIHEFGTIENLYDHIDEITAKKQKEKLEDNKAQAFMSKKLGTIVRNVPIETELDELKLREYNLQELSDLYREYEFYTLLKRLPEGFQKAEVVEVSESVFKVRDIVYKDLIEEIKNEKSFAFRFITDGKIYEGIKPCRFAIKVKEKPVVIYQGIENLAEFKEVFESEEIEKIGHDLKEDIMVLMSEGININNFTHDTQIAEYLLNSTKSDYDISNISSEHFGVGYKDEEELLGKGVKKKKYSELSDDDLNKYAAFYLSAVYKLRDRQVELLREQEMEELYRNVELPLVEVLASMELIGIKTETTVFDEIGADLNERVEKLERLIYEQAGEEFNISSPKQLGVILFEKLGFQVIKKTKTGYSTSAEVLEKLIDEGEIVGNILEYRKLTKLKSTYVDGLKEIVNPKTGRIHSHFNQTVASTGRISSQDPNLQNIPIKTEEGRLIRKAFLASEGCSLVDADYSQIELRVLASITEDENMISAFENDVDIHRKTASEVFEVPLEEVTSLMRSQAKAVNFGIVYGISDYGLSRNLNIPRKTAKIYIDNYLENFKGIKKFMTDEVEIAKEKGYVKTILNRRRYIPELSAKNFNIRQFGERIAINTPIQGSAADIIKIAMVKVYKTLREKNMNSKLILQIHDELIVDAVEEEIEEVKKIMHELMENAVNMKVALKIDMKVGDSLYDTK</sequence>
<dbReference type="EC" id="2.7.7.7" evidence="2 15"/>
<dbReference type="SUPFAM" id="SSF53098">
    <property type="entry name" value="Ribonuclease H-like"/>
    <property type="match status" value="1"/>
</dbReference>
<dbReference type="SMART" id="SM00279">
    <property type="entry name" value="HhH2"/>
    <property type="match status" value="1"/>
</dbReference>
<keyword evidence="10" id="KW-0269">Exonuclease</keyword>
<dbReference type="InterPro" id="IPR002562">
    <property type="entry name" value="3'-5'_exonuclease_dom"/>
</dbReference>
<keyword evidence="6 16" id="KW-0235">DNA replication</keyword>
<dbReference type="SMART" id="SM00474">
    <property type="entry name" value="35EXOc"/>
    <property type="match status" value="1"/>
</dbReference>
<dbReference type="AlphaFoldDB" id="A0A379DAJ7"/>
<dbReference type="InterPro" id="IPR020045">
    <property type="entry name" value="DNA_polI_H3TH"/>
</dbReference>
<proteinExistence type="inferred from homology"/>
<evidence type="ECO:0000256" key="8">
    <source>
        <dbReference type="ARBA" id="ARBA00022763"/>
    </source>
</evidence>
<dbReference type="CDD" id="cd09898">
    <property type="entry name" value="H3TH_53EXO"/>
    <property type="match status" value="1"/>
</dbReference>
<evidence type="ECO:0000256" key="1">
    <source>
        <dbReference type="ARBA" id="ARBA00007705"/>
    </source>
</evidence>
<evidence type="ECO:0000256" key="10">
    <source>
        <dbReference type="ARBA" id="ARBA00022839"/>
    </source>
</evidence>
<dbReference type="Gene3D" id="3.30.420.10">
    <property type="entry name" value="Ribonuclease H-like superfamily/Ribonuclease H"/>
    <property type="match status" value="1"/>
</dbReference>
<keyword evidence="7" id="KW-0540">Nuclease</keyword>
<reference evidence="20 21" key="1">
    <citation type="submission" date="2018-06" db="EMBL/GenBank/DDBJ databases">
        <authorList>
            <consortium name="Pathogen Informatics"/>
            <person name="Doyle S."/>
        </authorList>
    </citation>
    <scope>NUCLEOTIDE SEQUENCE [LARGE SCALE GENOMIC DNA]</scope>
    <source>
        <strain evidence="20 21">NCTC11088</strain>
    </source>
</reference>
<dbReference type="NCBIfam" id="TIGR00593">
    <property type="entry name" value="pola"/>
    <property type="match status" value="1"/>
</dbReference>
<comment type="subunit">
    <text evidence="16">Single-chain monomer with multiple functions.</text>
</comment>
<name>A0A379DAJ7_9FIRM</name>
<evidence type="ECO:0000256" key="7">
    <source>
        <dbReference type="ARBA" id="ARBA00022722"/>
    </source>
</evidence>
<dbReference type="Pfam" id="PF00476">
    <property type="entry name" value="DNA_pol_A"/>
    <property type="match status" value="1"/>
</dbReference>
<dbReference type="Gene3D" id="1.20.1060.10">
    <property type="entry name" value="Taq DNA Polymerase, Chain T, domain 4"/>
    <property type="match status" value="1"/>
</dbReference>
<dbReference type="Proteomes" id="UP000254777">
    <property type="component" value="Unassembled WGS sequence"/>
</dbReference>
<dbReference type="PRINTS" id="PR00868">
    <property type="entry name" value="DNAPOLI"/>
</dbReference>
<dbReference type="InterPro" id="IPR008918">
    <property type="entry name" value="HhH2"/>
</dbReference>
<evidence type="ECO:0000259" key="19">
    <source>
        <dbReference type="SMART" id="SM00482"/>
    </source>
</evidence>
<dbReference type="CDD" id="cd08637">
    <property type="entry name" value="DNA_pol_A_pol_I_C"/>
    <property type="match status" value="1"/>
</dbReference>
<evidence type="ECO:0000256" key="16">
    <source>
        <dbReference type="RuleBase" id="RU004460"/>
    </source>
</evidence>
<keyword evidence="8 16" id="KW-0227">DNA damage</keyword>
<dbReference type="EMBL" id="UGTH01000001">
    <property type="protein sequence ID" value="SUB74545.1"/>
    <property type="molecule type" value="Genomic_DNA"/>
</dbReference>
<dbReference type="Gene3D" id="3.30.70.370">
    <property type="match status" value="1"/>
</dbReference>
<dbReference type="GO" id="GO:0008409">
    <property type="term" value="F:5'-3' exonuclease activity"/>
    <property type="evidence" value="ECO:0007669"/>
    <property type="project" value="InterPro"/>
</dbReference>
<dbReference type="GO" id="GO:0003887">
    <property type="term" value="F:DNA-directed DNA polymerase activity"/>
    <property type="evidence" value="ECO:0007669"/>
    <property type="project" value="UniProtKB-UniRule"/>
</dbReference>
<dbReference type="RefSeq" id="WP_004822613.1">
    <property type="nucleotide sequence ID" value="NZ_UGTH01000001.1"/>
</dbReference>
<gene>
    <name evidence="16 20" type="primary">polA</name>
    <name evidence="20" type="ORF">NCTC11088_00294</name>
</gene>
<dbReference type="GO" id="GO:0006302">
    <property type="term" value="P:double-strand break repair"/>
    <property type="evidence" value="ECO:0007669"/>
    <property type="project" value="TreeGrafter"/>
</dbReference>
<evidence type="ECO:0000256" key="9">
    <source>
        <dbReference type="ARBA" id="ARBA00022801"/>
    </source>
</evidence>
<evidence type="ECO:0000259" key="17">
    <source>
        <dbReference type="SMART" id="SM00474"/>
    </source>
</evidence>
<dbReference type="SUPFAM" id="SSF47807">
    <property type="entry name" value="5' to 3' exonuclease, C-terminal subdomain"/>
    <property type="match status" value="1"/>
</dbReference>
<feature type="domain" description="5'-3' exonuclease" evidence="18">
    <location>
        <begin position="2"/>
        <end position="261"/>
    </location>
</feature>
<dbReference type="PANTHER" id="PTHR10133">
    <property type="entry name" value="DNA POLYMERASE I"/>
    <property type="match status" value="1"/>
</dbReference>
<evidence type="ECO:0000259" key="18">
    <source>
        <dbReference type="SMART" id="SM00475"/>
    </source>
</evidence>
<dbReference type="FunFam" id="1.10.150.20:FF:000003">
    <property type="entry name" value="DNA polymerase I"/>
    <property type="match status" value="1"/>
</dbReference>
<dbReference type="SMART" id="SM00475">
    <property type="entry name" value="53EXOc"/>
    <property type="match status" value="1"/>
</dbReference>
<dbReference type="InterPro" id="IPR002421">
    <property type="entry name" value="5-3_exonuclease"/>
</dbReference>
<dbReference type="NCBIfam" id="NF004397">
    <property type="entry name" value="PRK05755.1"/>
    <property type="match status" value="1"/>
</dbReference>
<evidence type="ECO:0000256" key="12">
    <source>
        <dbReference type="ARBA" id="ARBA00023125"/>
    </source>
</evidence>
<dbReference type="CDD" id="cd06140">
    <property type="entry name" value="DNA_polA_I_Bacillus_like_exo"/>
    <property type="match status" value="1"/>
</dbReference>
<feature type="domain" description="3'-5' exonuclease" evidence="17">
    <location>
        <begin position="299"/>
        <end position="473"/>
    </location>
</feature>
<dbReference type="Pfam" id="PF22619">
    <property type="entry name" value="DNA_polI_exo1"/>
    <property type="match status" value="1"/>
</dbReference>
<dbReference type="PROSITE" id="PS00447">
    <property type="entry name" value="DNA_POLYMERASE_A"/>
    <property type="match status" value="1"/>
</dbReference>
<keyword evidence="4 16" id="KW-0808">Transferase</keyword>
<dbReference type="SUPFAM" id="SSF56672">
    <property type="entry name" value="DNA/RNA polymerases"/>
    <property type="match status" value="1"/>
</dbReference>
<dbReference type="FunFam" id="3.40.50.1010:FF:000001">
    <property type="entry name" value="DNA polymerase I"/>
    <property type="match status" value="1"/>
</dbReference>
<accession>A0A379DAJ7</accession>
<evidence type="ECO:0000313" key="20">
    <source>
        <dbReference type="EMBL" id="SUB74545.1"/>
    </source>
</evidence>
<keyword evidence="9" id="KW-0378">Hydrolase</keyword>
<dbReference type="GO" id="GO:0008408">
    <property type="term" value="F:3'-5' exonuclease activity"/>
    <property type="evidence" value="ECO:0007669"/>
    <property type="project" value="InterPro"/>
</dbReference>
<comment type="similarity">
    <text evidence="1 16">Belongs to the DNA polymerase type-A family.</text>
</comment>
<keyword evidence="11 16" id="KW-0239">DNA-directed DNA polymerase</keyword>
<dbReference type="PANTHER" id="PTHR10133:SF27">
    <property type="entry name" value="DNA POLYMERASE NU"/>
    <property type="match status" value="1"/>
</dbReference>
<dbReference type="InterPro" id="IPR001098">
    <property type="entry name" value="DNA-dir_DNA_pol_A_palm_dom"/>
</dbReference>
<dbReference type="InterPro" id="IPR029060">
    <property type="entry name" value="PIN-like_dom_sf"/>
</dbReference>
<dbReference type="InterPro" id="IPR019760">
    <property type="entry name" value="DNA-dir_DNA_pol_A_CS"/>
</dbReference>
<feature type="domain" description="DNA-directed DNA polymerase family A palm" evidence="19">
    <location>
        <begin position="640"/>
        <end position="846"/>
    </location>
</feature>
<dbReference type="Pfam" id="PF02739">
    <property type="entry name" value="5_3_exonuc_N"/>
    <property type="match status" value="1"/>
</dbReference>
<evidence type="ECO:0000256" key="3">
    <source>
        <dbReference type="ARBA" id="ARBA00020311"/>
    </source>
</evidence>
<evidence type="ECO:0000256" key="2">
    <source>
        <dbReference type="ARBA" id="ARBA00012417"/>
    </source>
</evidence>
<dbReference type="InterPro" id="IPR036397">
    <property type="entry name" value="RNaseH_sf"/>
</dbReference>
<dbReference type="InterPro" id="IPR002298">
    <property type="entry name" value="DNA_polymerase_A"/>
</dbReference>
<dbReference type="SMART" id="SM00482">
    <property type="entry name" value="POLAc"/>
    <property type="match status" value="1"/>
</dbReference>
<comment type="catalytic activity">
    <reaction evidence="14 16">
        <text>DNA(n) + a 2'-deoxyribonucleoside 5'-triphosphate = DNA(n+1) + diphosphate</text>
        <dbReference type="Rhea" id="RHEA:22508"/>
        <dbReference type="Rhea" id="RHEA-COMP:17339"/>
        <dbReference type="Rhea" id="RHEA-COMP:17340"/>
        <dbReference type="ChEBI" id="CHEBI:33019"/>
        <dbReference type="ChEBI" id="CHEBI:61560"/>
        <dbReference type="ChEBI" id="CHEBI:173112"/>
        <dbReference type="EC" id="2.7.7.7"/>
    </reaction>
</comment>
<dbReference type="CDD" id="cd09859">
    <property type="entry name" value="PIN_53EXO"/>
    <property type="match status" value="1"/>
</dbReference>
<evidence type="ECO:0000313" key="21">
    <source>
        <dbReference type="Proteomes" id="UP000254777"/>
    </source>
</evidence>
<keyword evidence="13 16" id="KW-0234">DNA repair</keyword>
<dbReference type="GO" id="GO:0006261">
    <property type="term" value="P:DNA-templated DNA replication"/>
    <property type="evidence" value="ECO:0007669"/>
    <property type="project" value="UniProtKB-UniRule"/>
</dbReference>
<evidence type="ECO:0000256" key="4">
    <source>
        <dbReference type="ARBA" id="ARBA00022679"/>
    </source>
</evidence>
<dbReference type="FunFam" id="1.20.1060.10:FF:000001">
    <property type="entry name" value="DNA polymerase I"/>
    <property type="match status" value="1"/>
</dbReference>
<dbReference type="FunFam" id="1.10.150.20:FF:000002">
    <property type="entry name" value="DNA polymerase I"/>
    <property type="match status" value="1"/>
</dbReference>